<protein>
    <submittedName>
        <fullName evidence="1">Uncharacterized protein</fullName>
    </submittedName>
</protein>
<reference evidence="1" key="1">
    <citation type="submission" date="2014-11" db="EMBL/GenBank/DDBJ databases">
        <authorList>
            <person name="Amaro Gonzalez C."/>
        </authorList>
    </citation>
    <scope>NUCLEOTIDE SEQUENCE</scope>
</reference>
<dbReference type="AlphaFoldDB" id="A0A0E9X8J9"/>
<proteinExistence type="predicted"/>
<organism evidence="1">
    <name type="scientific">Anguilla anguilla</name>
    <name type="common">European freshwater eel</name>
    <name type="synonym">Muraena anguilla</name>
    <dbReference type="NCBI Taxonomy" id="7936"/>
    <lineage>
        <taxon>Eukaryota</taxon>
        <taxon>Metazoa</taxon>
        <taxon>Chordata</taxon>
        <taxon>Craniata</taxon>
        <taxon>Vertebrata</taxon>
        <taxon>Euteleostomi</taxon>
        <taxon>Actinopterygii</taxon>
        <taxon>Neopterygii</taxon>
        <taxon>Teleostei</taxon>
        <taxon>Anguilliformes</taxon>
        <taxon>Anguillidae</taxon>
        <taxon>Anguilla</taxon>
    </lineage>
</organism>
<dbReference type="EMBL" id="GBXM01009648">
    <property type="protein sequence ID" value="JAH98929.1"/>
    <property type="molecule type" value="Transcribed_RNA"/>
</dbReference>
<sequence length="63" mass="6829">MEGSTTSSNTHAQGKRGKYGCFILGGSKGWVSLQACQAAQEVMLCKTGWPELYSAELSRNIFL</sequence>
<reference evidence="1" key="2">
    <citation type="journal article" date="2015" name="Fish Shellfish Immunol.">
        <title>Early steps in the European eel (Anguilla anguilla)-Vibrio vulnificus interaction in the gills: Role of the RtxA13 toxin.</title>
        <authorList>
            <person name="Callol A."/>
            <person name="Pajuelo D."/>
            <person name="Ebbesson L."/>
            <person name="Teles M."/>
            <person name="MacKenzie S."/>
            <person name="Amaro C."/>
        </authorList>
    </citation>
    <scope>NUCLEOTIDE SEQUENCE</scope>
</reference>
<evidence type="ECO:0000313" key="1">
    <source>
        <dbReference type="EMBL" id="JAH98929.1"/>
    </source>
</evidence>
<accession>A0A0E9X8J9</accession>
<name>A0A0E9X8J9_ANGAN</name>